<dbReference type="InterPro" id="IPR052156">
    <property type="entry name" value="BCAA_Transport_ATP-bd_LivF"/>
</dbReference>
<evidence type="ECO:0000313" key="8">
    <source>
        <dbReference type="Proteomes" id="UP000287519"/>
    </source>
</evidence>
<comment type="caution">
    <text evidence="7">The sequence shown here is derived from an EMBL/GenBank/DDBJ whole genome shotgun (WGS) entry which is preliminary data.</text>
</comment>
<dbReference type="CDD" id="cd03224">
    <property type="entry name" value="ABC_TM1139_LivF_branched"/>
    <property type="match status" value="1"/>
</dbReference>
<dbReference type="InterPro" id="IPR003593">
    <property type="entry name" value="AAA+_ATPase"/>
</dbReference>
<keyword evidence="2" id="KW-0813">Transport</keyword>
<dbReference type="SMART" id="SM00382">
    <property type="entry name" value="AAA"/>
    <property type="match status" value="1"/>
</dbReference>
<dbReference type="RefSeq" id="WP_225858344.1">
    <property type="nucleotide sequence ID" value="NZ_BHYM01000060.1"/>
</dbReference>
<dbReference type="GO" id="GO:0005524">
    <property type="term" value="F:ATP binding"/>
    <property type="evidence" value="ECO:0007669"/>
    <property type="project" value="UniProtKB-KW"/>
</dbReference>
<dbReference type="PROSITE" id="PS50893">
    <property type="entry name" value="ABC_TRANSPORTER_2"/>
    <property type="match status" value="1"/>
</dbReference>
<dbReference type="GO" id="GO:0015658">
    <property type="term" value="F:branched-chain amino acid transmembrane transporter activity"/>
    <property type="evidence" value="ECO:0007669"/>
    <property type="project" value="TreeGrafter"/>
</dbReference>
<keyword evidence="3" id="KW-0547">Nucleotide-binding</keyword>
<dbReference type="PANTHER" id="PTHR43820">
    <property type="entry name" value="HIGH-AFFINITY BRANCHED-CHAIN AMINO ACID TRANSPORT ATP-BINDING PROTEIN LIVF"/>
    <property type="match status" value="1"/>
</dbReference>
<evidence type="ECO:0000256" key="2">
    <source>
        <dbReference type="ARBA" id="ARBA00022448"/>
    </source>
</evidence>
<accession>A0A402CG47</accession>
<keyword evidence="4 7" id="KW-0067">ATP-binding</keyword>
<gene>
    <name evidence="7" type="ORF">Rhow_006702</name>
</gene>
<proteinExistence type="inferred from homology"/>
<reference evidence="7 8" key="1">
    <citation type="submission" date="2018-11" db="EMBL/GenBank/DDBJ databases">
        <title>Microbial catabolism of amino acid.</title>
        <authorList>
            <person name="Hibi M."/>
            <person name="Ogawa J."/>
        </authorList>
    </citation>
    <scope>NUCLEOTIDE SEQUENCE [LARGE SCALE GENOMIC DNA]</scope>
    <source>
        <strain evidence="7 8">C31-06</strain>
    </source>
</reference>
<evidence type="ECO:0000256" key="1">
    <source>
        <dbReference type="ARBA" id="ARBA00005417"/>
    </source>
</evidence>
<dbReference type="GO" id="GO:0016887">
    <property type="term" value="F:ATP hydrolysis activity"/>
    <property type="evidence" value="ECO:0007669"/>
    <property type="project" value="InterPro"/>
</dbReference>
<keyword evidence="5" id="KW-0029">Amino-acid transport</keyword>
<dbReference type="Gene3D" id="3.40.50.300">
    <property type="entry name" value="P-loop containing nucleotide triphosphate hydrolases"/>
    <property type="match status" value="1"/>
</dbReference>
<evidence type="ECO:0000256" key="3">
    <source>
        <dbReference type="ARBA" id="ARBA00022741"/>
    </source>
</evidence>
<evidence type="ECO:0000256" key="4">
    <source>
        <dbReference type="ARBA" id="ARBA00022840"/>
    </source>
</evidence>
<sequence length="235" mass="24939">MTAVIGGQGISAGYGTVPVISDIDIAVNPGEVVALLGPNGAGKTTTLMALAGALPVSTGEVSWDGMRTVAPLSRRARMGMSLVTEERSVFMGLTVRQNLRIAHCDIGKVVANYPELADHLDRKAGLLSGGQQQILALARALERKPRALLADELSLGLAPQVVTRLLETVRKAADEGVAVLLVEQHVHKALHIADRVCVLRHGRIDWTGTASQAKARRAEIEESYLSGRTTADLSQ</sequence>
<dbReference type="GO" id="GO:0015807">
    <property type="term" value="P:L-amino acid transport"/>
    <property type="evidence" value="ECO:0007669"/>
    <property type="project" value="TreeGrafter"/>
</dbReference>
<comment type="similarity">
    <text evidence="1">Belongs to the ABC transporter superfamily.</text>
</comment>
<protein>
    <submittedName>
        <fullName evidence="7">Branched-chain amino acid transport ATP-binding protein LivF</fullName>
    </submittedName>
</protein>
<dbReference type="Proteomes" id="UP000287519">
    <property type="component" value="Unassembled WGS sequence"/>
</dbReference>
<evidence type="ECO:0000313" key="7">
    <source>
        <dbReference type="EMBL" id="GCE42573.1"/>
    </source>
</evidence>
<keyword evidence="8" id="KW-1185">Reference proteome</keyword>
<evidence type="ECO:0000259" key="6">
    <source>
        <dbReference type="PROSITE" id="PS50893"/>
    </source>
</evidence>
<dbReference type="InterPro" id="IPR003439">
    <property type="entry name" value="ABC_transporter-like_ATP-bd"/>
</dbReference>
<dbReference type="PANTHER" id="PTHR43820:SF4">
    <property type="entry name" value="HIGH-AFFINITY BRANCHED-CHAIN AMINO ACID TRANSPORT ATP-BINDING PROTEIN LIVF"/>
    <property type="match status" value="1"/>
</dbReference>
<organism evidence="7 8">
    <name type="scientific">Rhodococcus wratislaviensis</name>
    <name type="common">Tsukamurella wratislaviensis</name>
    <dbReference type="NCBI Taxonomy" id="44752"/>
    <lineage>
        <taxon>Bacteria</taxon>
        <taxon>Bacillati</taxon>
        <taxon>Actinomycetota</taxon>
        <taxon>Actinomycetes</taxon>
        <taxon>Mycobacteriales</taxon>
        <taxon>Nocardiaceae</taxon>
        <taxon>Rhodococcus</taxon>
    </lineage>
</organism>
<dbReference type="EMBL" id="BHYM01000060">
    <property type="protein sequence ID" value="GCE42573.1"/>
    <property type="molecule type" value="Genomic_DNA"/>
</dbReference>
<evidence type="ECO:0000256" key="5">
    <source>
        <dbReference type="ARBA" id="ARBA00022970"/>
    </source>
</evidence>
<dbReference type="Pfam" id="PF00005">
    <property type="entry name" value="ABC_tran"/>
    <property type="match status" value="1"/>
</dbReference>
<dbReference type="SUPFAM" id="SSF52540">
    <property type="entry name" value="P-loop containing nucleoside triphosphate hydrolases"/>
    <property type="match status" value="1"/>
</dbReference>
<name>A0A402CG47_RHOWR</name>
<dbReference type="InterPro" id="IPR027417">
    <property type="entry name" value="P-loop_NTPase"/>
</dbReference>
<feature type="domain" description="ABC transporter" evidence="6">
    <location>
        <begin position="5"/>
        <end position="226"/>
    </location>
</feature>
<dbReference type="AlphaFoldDB" id="A0A402CG47"/>